<dbReference type="PROSITE" id="PS00330">
    <property type="entry name" value="HEMOLYSIN_CALCIUM"/>
    <property type="match status" value="2"/>
</dbReference>
<dbReference type="RefSeq" id="WP_406696293.1">
    <property type="nucleotide sequence ID" value="NZ_CP155447.1"/>
</dbReference>
<dbReference type="EMBL" id="CP155447">
    <property type="protein sequence ID" value="XBH03556.1"/>
    <property type="molecule type" value="Genomic_DNA"/>
</dbReference>
<evidence type="ECO:0000256" key="1">
    <source>
        <dbReference type="SAM" id="MobiDB-lite"/>
    </source>
</evidence>
<reference evidence="2" key="1">
    <citation type="submission" date="2024-05" db="EMBL/GenBank/DDBJ databases">
        <title>Planctomycetes of the genus Singulisphaera possess chitinolytic capabilities.</title>
        <authorList>
            <person name="Ivanova A."/>
        </authorList>
    </citation>
    <scope>NUCLEOTIDE SEQUENCE</scope>
    <source>
        <strain evidence="2">Ch08T</strain>
    </source>
</reference>
<dbReference type="PRINTS" id="PR00313">
    <property type="entry name" value="CABNDNGRPT"/>
</dbReference>
<feature type="compositionally biased region" description="Basic residues" evidence="1">
    <location>
        <begin position="10"/>
        <end position="19"/>
    </location>
</feature>
<sequence>MTIREEQARQRSRRRRFPRSRTPGSRIAARRHRPLLETLDSRVLFAVDITSLSVAAGTVTFAGDQNGTTADTLMLSEVAVGIDGGGTEIRLSHDLIGNGGTGDYEDSTDVDPSTGVAHIVIGSGSAPLITVDLGSGDDTLTNDGTWTFGHNVSYDGGTGSNTLATIDGTNTWTLTGPKAGNINGLSALAFTSVDTLQGGDGTDTLNGRNVASTWALANSLTYNDGSASVTLSGFETLQGGSDVDTFNITGNDFIATATGALKGGAGNDAFNFNYNNSANFPAFLDGSIDGEGDSDTLNYSSYGVPITVVLSGTSNANGYSGGESSSVSGTFDGIDTITGTAVGGDVLQGKDAVSTWALDGTPTYFDGSNTLNFSAFETLQGGLAADTFNVTANTTATLQGGAGADSFVFSDGIALTGTVAGQDDSDTLNLSAYTTALSVTLSSSSSANGYAGTDGVTGGFSGINAITGGGSSDTLTGENVASTWTLDGAPSYNDSTGGSLAFSSFETLQGDSAIDTFNISASTTASLKGGGGLDAFNVTADGVSLTGSIDGEAASGTLSYAGVTSAVAVTLSSSSGTGFNGTGTSLSGGFSNIANIQGGSGSSDTLTGENVASNWGLDGLPSYFDGSNTLDFSAFETLQGGSAVDSFAISANTTATLKGGAGDDSFALSNGVTLTGTAAGEGGSDTLNLSAYTTDVSIILTSSDSDGFIGTGTGTGGFSGINAITGGSGSNNTLTGENRASTWGLDGSPTYDDGTSLLSLSTFQTLQGGSDADTFAISANSSATLKGGGGADSFAFSGSAVLSGTIDGEAGSDTVSYSGYGSAINVVLSAAAADGYTGTEATSLTSPFAGIDVLTGSSVSDTLTGENAASTWSLGASLTYKDNGVANSLAFSSFETLQGGSDSDAFTISDAVSATLKGGSGADSFAMATNGALTGSIDGEGGSDTLTYTVSTPVTLTLSSSGVTGFAGTATSLTAGFGGINVAQGGSGSSDTLNGENLASTWGLDGTPTYSDGSNTLDFSAFETLQGGSAIDTYNVSANTTANLKGGSDVDSFNLSGAAMLTGSIDGEADSGTLSYSSFSSAVAVTLTSSDAITGFGGTATSLNAGFSNIGTIIGGSSTDTLSGGNSDSTWILDTAKTYGDGVGILNFSAFEILQGGDGVDTFAIRANTTATLKGGDNADTFDFQANGVFLSGKIDGENGADTLTYSGYTSAVTVNLAAAAATGTTGMVRIETLVGNSNSSSTTLVGANNANLWSITSTGEGTADNLVFGSSFAFSQVRNLTGGGQNDTFMFSAGAGVTGSINGGSGTDTLNFTFSIDALTAAISANNGGSITSTGVSFGFSGVENLTGGSGNDTFSMGSGRTLTGSINGGGGLDTLSYASYATSVRVDLSNGAALGIKGGASGGVLNFENVIGGSGNDILTGGTGANVLTGNGGNDILVGNGGDDTLSGNAGTDILIGGAGADALSGGNGDDMLIGGSTSYDSNIGALTAIMAEWSRTDLDYATRISHLNGSVAGGRNGAFFLTGATVLNDAAIDSLYGDDGLDWFLLFPNDVVNDLNTGGTERRDNF</sequence>
<dbReference type="InterPro" id="IPR011049">
    <property type="entry name" value="Serralysin-like_metalloprot_C"/>
</dbReference>
<gene>
    <name evidence="2" type="ORF">V5E97_35410</name>
</gene>
<feature type="region of interest" description="Disordered" evidence="1">
    <location>
        <begin position="1"/>
        <end position="26"/>
    </location>
</feature>
<dbReference type="Gene3D" id="2.150.10.10">
    <property type="entry name" value="Serralysin-like metalloprotease, C-terminal"/>
    <property type="match status" value="2"/>
</dbReference>
<organism evidence="2">
    <name type="scientific">Singulisphaera sp. Ch08</name>
    <dbReference type="NCBI Taxonomy" id="3120278"/>
    <lineage>
        <taxon>Bacteria</taxon>
        <taxon>Pseudomonadati</taxon>
        <taxon>Planctomycetota</taxon>
        <taxon>Planctomycetia</taxon>
        <taxon>Isosphaerales</taxon>
        <taxon>Isosphaeraceae</taxon>
        <taxon>Singulisphaera</taxon>
    </lineage>
</organism>
<dbReference type="GO" id="GO:0005509">
    <property type="term" value="F:calcium ion binding"/>
    <property type="evidence" value="ECO:0007669"/>
    <property type="project" value="InterPro"/>
</dbReference>
<dbReference type="Gene3D" id="2.160.20.160">
    <property type="match status" value="1"/>
</dbReference>
<evidence type="ECO:0000313" key="2">
    <source>
        <dbReference type="EMBL" id="XBH03556.1"/>
    </source>
</evidence>
<dbReference type="SUPFAM" id="SSF51120">
    <property type="entry name" value="beta-Roll"/>
    <property type="match status" value="5"/>
</dbReference>
<name>A0AAU7CFW8_9BACT</name>
<protein>
    <submittedName>
        <fullName evidence="2">Calcium-binding protein</fullName>
    </submittedName>
</protein>
<dbReference type="InterPro" id="IPR001343">
    <property type="entry name" value="Hemolysn_Ca-bd"/>
</dbReference>
<proteinExistence type="predicted"/>
<accession>A0AAU7CFW8</accession>
<dbReference type="InterPro" id="IPR018511">
    <property type="entry name" value="Hemolysin-typ_Ca-bd_CS"/>
</dbReference>
<dbReference type="Pfam" id="PF00353">
    <property type="entry name" value="HemolysinCabind"/>
    <property type="match status" value="4"/>
</dbReference>